<dbReference type="Proteomes" id="UP000027920">
    <property type="component" value="Unassembled WGS sequence"/>
</dbReference>
<dbReference type="RefSeq" id="XP_013255218.1">
    <property type="nucleotide sequence ID" value="XM_013399764.1"/>
</dbReference>
<evidence type="ECO:0000313" key="4">
    <source>
        <dbReference type="Proteomes" id="UP000027920"/>
    </source>
</evidence>
<dbReference type="STRING" id="1182545.A0A072P040"/>
<feature type="compositionally biased region" description="Polar residues" evidence="1">
    <location>
        <begin position="43"/>
        <end position="57"/>
    </location>
</feature>
<feature type="domain" description="WKF" evidence="2">
    <location>
        <begin position="152"/>
        <end position="213"/>
    </location>
</feature>
<dbReference type="VEuPathDB" id="FungiDB:A1O9_11471"/>
<evidence type="ECO:0000256" key="1">
    <source>
        <dbReference type="SAM" id="MobiDB-lite"/>
    </source>
</evidence>
<accession>A0A072P040</accession>
<comment type="caution">
    <text evidence="3">The sequence shown here is derived from an EMBL/GenBank/DDBJ whole genome shotgun (WGS) entry which is preliminary data.</text>
</comment>
<dbReference type="HOGENOM" id="CLU_045013_0_0_1"/>
<dbReference type="AlphaFoldDB" id="A0A072P040"/>
<keyword evidence="4" id="KW-1185">Reference proteome</keyword>
<organism evidence="3 4">
    <name type="scientific">Exophiala aquamarina CBS 119918</name>
    <dbReference type="NCBI Taxonomy" id="1182545"/>
    <lineage>
        <taxon>Eukaryota</taxon>
        <taxon>Fungi</taxon>
        <taxon>Dikarya</taxon>
        <taxon>Ascomycota</taxon>
        <taxon>Pezizomycotina</taxon>
        <taxon>Eurotiomycetes</taxon>
        <taxon>Chaetothyriomycetidae</taxon>
        <taxon>Chaetothyriales</taxon>
        <taxon>Herpotrichiellaceae</taxon>
        <taxon>Exophiala</taxon>
    </lineage>
</organism>
<dbReference type="PANTHER" id="PTHR22306">
    <property type="entry name" value="CHROMOSOME 7 OPEN READING FRAME 50"/>
    <property type="match status" value="1"/>
</dbReference>
<dbReference type="OrthoDB" id="10261563at2759"/>
<evidence type="ECO:0000313" key="3">
    <source>
        <dbReference type="EMBL" id="KEF52628.1"/>
    </source>
</evidence>
<dbReference type="EMBL" id="AMGV01000017">
    <property type="protein sequence ID" value="KEF52628.1"/>
    <property type="molecule type" value="Genomic_DNA"/>
</dbReference>
<evidence type="ECO:0000259" key="2">
    <source>
        <dbReference type="Pfam" id="PF10180"/>
    </source>
</evidence>
<dbReference type="InterPro" id="IPR019327">
    <property type="entry name" value="WKF"/>
</dbReference>
<feature type="region of interest" description="Disordered" evidence="1">
    <location>
        <begin position="206"/>
        <end position="239"/>
    </location>
</feature>
<feature type="region of interest" description="Disordered" evidence="1">
    <location>
        <begin position="18"/>
        <end position="136"/>
    </location>
</feature>
<name>A0A072P040_9EURO</name>
<feature type="region of interest" description="Disordered" evidence="1">
    <location>
        <begin position="291"/>
        <end position="344"/>
    </location>
</feature>
<dbReference type="PANTHER" id="PTHR22306:SF2">
    <property type="entry name" value="CHROMOSOME 7 OPEN READING FRAME 50"/>
    <property type="match status" value="1"/>
</dbReference>
<feature type="compositionally biased region" description="Low complexity" evidence="1">
    <location>
        <begin position="291"/>
        <end position="302"/>
    </location>
</feature>
<dbReference type="GeneID" id="25286369"/>
<gene>
    <name evidence="3" type="ORF">A1O9_11471</name>
</gene>
<feature type="compositionally biased region" description="Basic and acidic residues" evidence="1">
    <location>
        <begin position="208"/>
        <end position="239"/>
    </location>
</feature>
<sequence length="344" mass="39014">MASVTGPAWKRLGLKLKFAEQAAPERRKRSASNGHDSVRESRPNQSPTQFEGDSPQSTKKKRKTSKHETNLTRPEQANPILELPLASNGDDTRSKRPKKQVSFSSDTKKNVETPAPSSTQPQHVDPKIPQSKSKSKFAKLQTFVKKSTPALDYLSQYYSGRSSWKFNKNRETWLLKHIFSVVDVPRQYDLPIARYIHGLQGNNARQRLKTESEKRLRDEGSTANGEARRQEDPTKDEEYRKRFFQDLDGREDSSKLEDVDESDEYRRWVQRHPRAEILLWALVGSSLPTSTEELQESSASLSKAKKRKNRTTIVEYDSSSSSDGDEDSSSSSDVTSSDDESSTS</sequence>
<reference evidence="3 4" key="1">
    <citation type="submission" date="2013-03" db="EMBL/GenBank/DDBJ databases">
        <title>The Genome Sequence of Exophiala aquamarina CBS 119918.</title>
        <authorList>
            <consortium name="The Broad Institute Genomics Platform"/>
            <person name="Cuomo C."/>
            <person name="de Hoog S."/>
            <person name="Gorbushina A."/>
            <person name="Walker B."/>
            <person name="Young S.K."/>
            <person name="Zeng Q."/>
            <person name="Gargeya S."/>
            <person name="Fitzgerald M."/>
            <person name="Haas B."/>
            <person name="Abouelleil A."/>
            <person name="Allen A.W."/>
            <person name="Alvarado L."/>
            <person name="Arachchi H.M."/>
            <person name="Berlin A.M."/>
            <person name="Chapman S.B."/>
            <person name="Gainer-Dewar J."/>
            <person name="Goldberg J."/>
            <person name="Griggs A."/>
            <person name="Gujja S."/>
            <person name="Hansen M."/>
            <person name="Howarth C."/>
            <person name="Imamovic A."/>
            <person name="Ireland A."/>
            <person name="Larimer J."/>
            <person name="McCowan C."/>
            <person name="Murphy C."/>
            <person name="Pearson M."/>
            <person name="Poon T.W."/>
            <person name="Priest M."/>
            <person name="Roberts A."/>
            <person name="Saif S."/>
            <person name="Shea T."/>
            <person name="Sisk P."/>
            <person name="Sykes S."/>
            <person name="Wortman J."/>
            <person name="Nusbaum C."/>
            <person name="Birren B."/>
        </authorList>
    </citation>
    <scope>NUCLEOTIDE SEQUENCE [LARGE SCALE GENOMIC DNA]</scope>
    <source>
        <strain evidence="3 4">CBS 119918</strain>
    </source>
</reference>
<protein>
    <recommendedName>
        <fullName evidence="2">WKF domain-containing protein</fullName>
    </recommendedName>
</protein>
<dbReference type="Pfam" id="PF10180">
    <property type="entry name" value="WKF"/>
    <property type="match status" value="1"/>
</dbReference>
<proteinExistence type="predicted"/>